<evidence type="ECO:0000313" key="3">
    <source>
        <dbReference type="Proteomes" id="UP000177159"/>
    </source>
</evidence>
<protein>
    <submittedName>
        <fullName evidence="2">Uncharacterized protein</fullName>
    </submittedName>
</protein>
<sequence length="225" mass="25488">MQLNKHSYLCFIGAIVLVILTFALGFMAGKNQISPTQSRSIRQEISETVQTPTLIPSPTLFSTYTPSQEVSQLYTFSEFNKLEDILFGKTNSEQQVRLIIDRQHPLSEEGHNLFIAHIYSEVISSESVNREELIKIARSILSIDSDPSYYEEFNLAFLPYSSKDTIGSTWDKYIGSTPIAWYNYSTIGNLAGCSGTETINIYFNGIRSRVAPADESICIPYYYFH</sequence>
<evidence type="ECO:0000313" key="2">
    <source>
        <dbReference type="EMBL" id="OGK24277.1"/>
    </source>
</evidence>
<accession>A0A1F7GYT7</accession>
<evidence type="ECO:0000256" key="1">
    <source>
        <dbReference type="SAM" id="Phobius"/>
    </source>
</evidence>
<feature type="transmembrane region" description="Helical" evidence="1">
    <location>
        <begin position="6"/>
        <end position="29"/>
    </location>
</feature>
<keyword evidence="1" id="KW-1133">Transmembrane helix</keyword>
<gene>
    <name evidence="2" type="ORF">A3C24_04220</name>
</gene>
<comment type="caution">
    <text evidence="2">The sequence shown here is derived from an EMBL/GenBank/DDBJ whole genome shotgun (WGS) entry which is preliminary data.</text>
</comment>
<keyword evidence="1" id="KW-0812">Transmembrane</keyword>
<dbReference type="EMBL" id="MFZM01000010">
    <property type="protein sequence ID" value="OGK24277.1"/>
    <property type="molecule type" value="Genomic_DNA"/>
</dbReference>
<reference evidence="2 3" key="1">
    <citation type="journal article" date="2016" name="Nat. Commun.">
        <title>Thousands of microbial genomes shed light on interconnected biogeochemical processes in an aquifer system.</title>
        <authorList>
            <person name="Anantharaman K."/>
            <person name="Brown C.T."/>
            <person name="Hug L.A."/>
            <person name="Sharon I."/>
            <person name="Castelle C.J."/>
            <person name="Probst A.J."/>
            <person name="Thomas B.C."/>
            <person name="Singh A."/>
            <person name="Wilkins M.J."/>
            <person name="Karaoz U."/>
            <person name="Brodie E.L."/>
            <person name="Williams K.H."/>
            <person name="Hubbard S.S."/>
            <person name="Banfield J.F."/>
        </authorList>
    </citation>
    <scope>NUCLEOTIDE SEQUENCE [LARGE SCALE GENOMIC DNA]</scope>
</reference>
<proteinExistence type="predicted"/>
<keyword evidence="1" id="KW-0472">Membrane</keyword>
<name>A0A1F7GYT7_9BACT</name>
<organism evidence="2 3">
    <name type="scientific">Candidatus Roizmanbacteria bacterium RIFCSPHIGHO2_02_FULL_37_24</name>
    <dbReference type="NCBI Taxonomy" id="1802037"/>
    <lineage>
        <taxon>Bacteria</taxon>
        <taxon>Candidatus Roizmaniibacteriota</taxon>
    </lineage>
</organism>
<dbReference type="AlphaFoldDB" id="A0A1F7GYT7"/>
<dbReference type="Proteomes" id="UP000177159">
    <property type="component" value="Unassembled WGS sequence"/>
</dbReference>